<evidence type="ECO:0000256" key="6">
    <source>
        <dbReference type="ARBA" id="ARBA00022842"/>
    </source>
</evidence>
<evidence type="ECO:0000256" key="3">
    <source>
        <dbReference type="ARBA" id="ARBA00022723"/>
    </source>
</evidence>
<dbReference type="GO" id="GO:0006364">
    <property type="term" value="P:rRNA processing"/>
    <property type="evidence" value="ECO:0007669"/>
    <property type="project" value="TreeGrafter"/>
</dbReference>
<proteinExistence type="predicted"/>
<dbReference type="InterPro" id="IPR004659">
    <property type="entry name" value="RNase_E/G"/>
</dbReference>
<dbReference type="GO" id="GO:0004519">
    <property type="term" value="F:endonuclease activity"/>
    <property type="evidence" value="ECO:0007669"/>
    <property type="project" value="UniProtKB-KW"/>
</dbReference>
<evidence type="ECO:0000256" key="7">
    <source>
        <dbReference type="ARBA" id="ARBA00022884"/>
    </source>
</evidence>
<evidence type="ECO:0000256" key="1">
    <source>
        <dbReference type="ARBA" id="ARBA00001946"/>
    </source>
</evidence>
<dbReference type="GO" id="GO:0046872">
    <property type="term" value="F:metal ion binding"/>
    <property type="evidence" value="ECO:0007669"/>
    <property type="project" value="UniProtKB-KW"/>
</dbReference>
<dbReference type="AlphaFoldDB" id="A0A1W9S333"/>
<reference evidence="10" key="1">
    <citation type="submission" date="2017-03" db="EMBL/GenBank/DDBJ databases">
        <title>Novel pathways for hydrocarbon cycling and metabolic interdependencies in hydrothermal sediment communities.</title>
        <authorList>
            <person name="Dombrowski N."/>
            <person name="Seitz K."/>
            <person name="Teske A."/>
            <person name="Baker B."/>
        </authorList>
    </citation>
    <scope>NUCLEOTIDE SEQUENCE [LARGE SCALE GENOMIC DNA]</scope>
</reference>
<dbReference type="PANTHER" id="PTHR30001">
    <property type="entry name" value="RIBONUCLEASE"/>
    <property type="match status" value="1"/>
</dbReference>
<dbReference type="GO" id="GO:0004540">
    <property type="term" value="F:RNA nuclease activity"/>
    <property type="evidence" value="ECO:0007669"/>
    <property type="project" value="InterPro"/>
</dbReference>
<evidence type="ECO:0000256" key="5">
    <source>
        <dbReference type="ARBA" id="ARBA00022801"/>
    </source>
</evidence>
<evidence type="ECO:0000313" key="9">
    <source>
        <dbReference type="EMBL" id="OQX91239.1"/>
    </source>
</evidence>
<comment type="cofactor">
    <cofactor evidence="1">
        <name>Mg(2+)</name>
        <dbReference type="ChEBI" id="CHEBI:18420"/>
    </cofactor>
</comment>
<protein>
    <recommendedName>
        <fullName evidence="8">RNA-binding protein AU-1/Ribonuclease E/G domain-containing protein</fullName>
    </recommendedName>
</protein>
<keyword evidence="6" id="KW-0460">Magnesium</keyword>
<dbReference type="Proteomes" id="UP000192611">
    <property type="component" value="Unassembled WGS sequence"/>
</dbReference>
<dbReference type="InterPro" id="IPR019307">
    <property type="entry name" value="RNA-bd_AU-1/RNase_E/G"/>
</dbReference>
<keyword evidence="2" id="KW-0540">Nuclease</keyword>
<dbReference type="PANTHER" id="PTHR30001:SF1">
    <property type="entry name" value="RIBONUCLEASE E_G-LIKE PROTEIN, CHLOROPLASTIC"/>
    <property type="match status" value="1"/>
</dbReference>
<dbReference type="GO" id="GO:0005737">
    <property type="term" value="C:cytoplasm"/>
    <property type="evidence" value="ECO:0007669"/>
    <property type="project" value="TreeGrafter"/>
</dbReference>
<evidence type="ECO:0000313" key="10">
    <source>
        <dbReference type="Proteomes" id="UP000192611"/>
    </source>
</evidence>
<keyword evidence="7" id="KW-0694">RNA-binding</keyword>
<dbReference type="EMBL" id="NATQ01000005">
    <property type="protein sequence ID" value="OQX91239.1"/>
    <property type="molecule type" value="Genomic_DNA"/>
</dbReference>
<dbReference type="GO" id="GO:0003723">
    <property type="term" value="F:RNA binding"/>
    <property type="evidence" value="ECO:0007669"/>
    <property type="project" value="UniProtKB-KW"/>
</dbReference>
<keyword evidence="3" id="KW-0479">Metal-binding</keyword>
<feature type="domain" description="RNA-binding protein AU-1/Ribonuclease E/G" evidence="8">
    <location>
        <begin position="2"/>
        <end position="213"/>
    </location>
</feature>
<dbReference type="Gene3D" id="3.40.1260.20">
    <property type="entry name" value="Ribonuclease E, catalytic domain"/>
    <property type="match status" value="1"/>
</dbReference>
<comment type="caution">
    <text evidence="9">The sequence shown here is derived from an EMBL/GenBank/DDBJ whole genome shotgun (WGS) entry which is preliminary data.</text>
</comment>
<evidence type="ECO:0000256" key="4">
    <source>
        <dbReference type="ARBA" id="ARBA00022759"/>
    </source>
</evidence>
<dbReference type="Pfam" id="PF10150">
    <property type="entry name" value="RNase_E_G"/>
    <property type="match status" value="1"/>
</dbReference>
<evidence type="ECO:0000259" key="8">
    <source>
        <dbReference type="Pfam" id="PF10150"/>
    </source>
</evidence>
<sequence length="307" mass="35525">DIKRDMDILLKRWDTIINKAKNSRAPVLLYRDVEMVPRVIRDIFTEDIDKLIIDDKDSYKEVRSYLEHNLPNMKDRLELYEDSYPIFDAFKIEDDLKQLYKKKVWLKSGGYIVIDQTEALTSIDVNTGKFVGNKDHSKTIVKNNIEAAEEIARQVRLRDIGGIIIVDFIDMENEGDRKKVISKFQEFLSNDRSRPQIHELSQLGLVEMTRKRVRESVAARELDPCPFCKGEGMIPSPSTLAIMLEREINRHFMMTGKKHLTVKIHPLNIERIKERLKPLLSKLSGYIGGSVTFVGDYGLAMDEVEIV</sequence>
<accession>A0A1W9S333</accession>
<name>A0A1W9S333_9BACT</name>
<keyword evidence="4" id="KW-0255">Endonuclease</keyword>
<gene>
    <name evidence="9" type="ORF">B6D57_00395</name>
</gene>
<feature type="non-terminal residue" evidence="9">
    <location>
        <position position="1"/>
    </location>
</feature>
<dbReference type="GO" id="GO:0016787">
    <property type="term" value="F:hydrolase activity"/>
    <property type="evidence" value="ECO:0007669"/>
    <property type="project" value="UniProtKB-KW"/>
</dbReference>
<organism evidence="9 10">
    <name type="scientific">Candidatus Coatesbacteria bacterium 4484_99</name>
    <dbReference type="NCBI Taxonomy" id="1970774"/>
    <lineage>
        <taxon>Bacteria</taxon>
        <taxon>Candidatus Coatesiibacteriota</taxon>
    </lineage>
</organism>
<evidence type="ECO:0000256" key="2">
    <source>
        <dbReference type="ARBA" id="ARBA00022722"/>
    </source>
</evidence>
<keyword evidence="5" id="KW-0378">Hydrolase</keyword>